<feature type="region of interest" description="Disordered" evidence="2">
    <location>
        <begin position="303"/>
        <end position="329"/>
    </location>
</feature>
<feature type="domain" description="Peptidase A2" evidence="3">
    <location>
        <begin position="9"/>
        <end position="23"/>
    </location>
</feature>
<accession>A0A225V994</accession>
<dbReference type="OrthoDB" id="125656at2759"/>
<dbReference type="SUPFAM" id="SSF50630">
    <property type="entry name" value="Acid proteases"/>
    <property type="match status" value="1"/>
</dbReference>
<keyword evidence="5" id="KW-1185">Reference proteome</keyword>
<dbReference type="Gene3D" id="2.40.70.10">
    <property type="entry name" value="Acid Proteases"/>
    <property type="match status" value="1"/>
</dbReference>
<dbReference type="InterPro" id="IPR021109">
    <property type="entry name" value="Peptidase_aspartic_dom_sf"/>
</dbReference>
<dbReference type="InterPro" id="IPR001995">
    <property type="entry name" value="Peptidase_A2_cat"/>
</dbReference>
<evidence type="ECO:0000256" key="1">
    <source>
        <dbReference type="ARBA" id="ARBA00022801"/>
    </source>
</evidence>
<keyword evidence="1" id="KW-0378">Hydrolase</keyword>
<evidence type="ECO:0000256" key="2">
    <source>
        <dbReference type="SAM" id="MobiDB-lite"/>
    </source>
</evidence>
<protein>
    <recommendedName>
        <fullName evidence="3">Peptidase A2 domain-containing protein</fullName>
    </recommendedName>
</protein>
<feature type="region of interest" description="Disordered" evidence="2">
    <location>
        <begin position="161"/>
        <end position="189"/>
    </location>
</feature>
<feature type="region of interest" description="Disordered" evidence="2">
    <location>
        <begin position="128"/>
        <end position="147"/>
    </location>
</feature>
<organism evidence="4 5">
    <name type="scientific">Phytophthora megakarya</name>
    <dbReference type="NCBI Taxonomy" id="4795"/>
    <lineage>
        <taxon>Eukaryota</taxon>
        <taxon>Sar</taxon>
        <taxon>Stramenopiles</taxon>
        <taxon>Oomycota</taxon>
        <taxon>Peronosporomycetes</taxon>
        <taxon>Peronosporales</taxon>
        <taxon>Peronosporaceae</taxon>
        <taxon>Phytophthora</taxon>
    </lineage>
</organism>
<dbReference type="CDD" id="cd00303">
    <property type="entry name" value="retropepsin_like"/>
    <property type="match status" value="1"/>
</dbReference>
<sequence length="404" mass="45016">MSAIDDTRARILLDTGANVSVISAAYAKRLRLREVSDHGRSLEVRGINPGVLETRRRTLVKITLRWERVYEFEMWIMEHSAGVDVVLGTDFMISAGVRLDLFHGTARLPDEYHWGSRRVPRMTYRMEPKSSVDRPMTCTSHGASGASSDCLEKAFASDTRVMDKKDQTNGTDGDGVPQGQACVGPHDERVGRDSSVLKALLCGIVDTQGSAPTRSGVLAYAEERDYTLLQKEKELYECWLAEQPPAVERQEYKTPARILTRPTEDSHPGRVHWTIQDQMTGVVMNSHCSARTRNNSEASVVVGVDEETSRELNTQPTEFSDAGNEGKDPAEDLVDMLELTYISVMQEIEAEIAAGDKGTDDDWYTHIPNEMELADYAHELAFLPDLTEPSSTVLDYTGPIDRMS</sequence>
<name>A0A225V994_9STRA</name>
<dbReference type="PROSITE" id="PS00141">
    <property type="entry name" value="ASP_PROTEASE"/>
    <property type="match status" value="1"/>
</dbReference>
<comment type="caution">
    <text evidence="4">The sequence shown here is derived from an EMBL/GenBank/DDBJ whole genome shotgun (WGS) entry which is preliminary data.</text>
</comment>
<gene>
    <name evidence="4" type="ORF">PHMEG_00027146</name>
</gene>
<evidence type="ECO:0000313" key="4">
    <source>
        <dbReference type="EMBL" id="OWZ01458.1"/>
    </source>
</evidence>
<dbReference type="EMBL" id="NBNE01006831">
    <property type="protein sequence ID" value="OWZ01458.1"/>
    <property type="molecule type" value="Genomic_DNA"/>
</dbReference>
<dbReference type="AlphaFoldDB" id="A0A225V994"/>
<dbReference type="Proteomes" id="UP000198211">
    <property type="component" value="Unassembled WGS sequence"/>
</dbReference>
<dbReference type="GO" id="GO:0004190">
    <property type="term" value="F:aspartic-type endopeptidase activity"/>
    <property type="evidence" value="ECO:0007669"/>
    <property type="project" value="InterPro"/>
</dbReference>
<dbReference type="PROSITE" id="PS50175">
    <property type="entry name" value="ASP_PROT_RETROV"/>
    <property type="match status" value="1"/>
</dbReference>
<dbReference type="GO" id="GO:0006508">
    <property type="term" value="P:proteolysis"/>
    <property type="evidence" value="ECO:0007669"/>
    <property type="project" value="InterPro"/>
</dbReference>
<evidence type="ECO:0000313" key="5">
    <source>
        <dbReference type="Proteomes" id="UP000198211"/>
    </source>
</evidence>
<proteinExistence type="predicted"/>
<reference evidence="5" key="1">
    <citation type="submission" date="2017-03" db="EMBL/GenBank/DDBJ databases">
        <title>Phytopthora megakarya and P. palmivora, two closely related causual agents of cacao black pod achieved similar genome size and gene model numbers by different mechanisms.</title>
        <authorList>
            <person name="Ali S."/>
            <person name="Shao J."/>
            <person name="Larry D.J."/>
            <person name="Kronmiller B."/>
            <person name="Shen D."/>
            <person name="Strem M.D."/>
            <person name="Melnick R.L."/>
            <person name="Guiltinan M.J."/>
            <person name="Tyler B.M."/>
            <person name="Meinhardt L.W."/>
            <person name="Bailey B.A."/>
        </authorList>
    </citation>
    <scope>NUCLEOTIDE SEQUENCE [LARGE SCALE GENOMIC DNA]</scope>
    <source>
        <strain evidence="5">zdho120</strain>
    </source>
</reference>
<dbReference type="InterPro" id="IPR001969">
    <property type="entry name" value="Aspartic_peptidase_AS"/>
</dbReference>
<feature type="compositionally biased region" description="Polar residues" evidence="2">
    <location>
        <begin position="137"/>
        <end position="147"/>
    </location>
</feature>
<dbReference type="Pfam" id="PF13975">
    <property type="entry name" value="gag-asp_proteas"/>
    <property type="match status" value="1"/>
</dbReference>
<evidence type="ECO:0000259" key="3">
    <source>
        <dbReference type="PROSITE" id="PS50175"/>
    </source>
</evidence>